<reference evidence="2 3" key="1">
    <citation type="submission" date="2023-01" db="EMBL/GenBank/DDBJ databases">
        <title>Analysis of 21 Apiospora genomes using comparative genomics revels a genus with tremendous synthesis potential of carbohydrate active enzymes and secondary metabolites.</title>
        <authorList>
            <person name="Sorensen T."/>
        </authorList>
    </citation>
    <scope>NUCLEOTIDE SEQUENCE [LARGE SCALE GENOMIC DNA]</scope>
    <source>
        <strain evidence="2 3">CBS 20057</strain>
    </source>
</reference>
<keyword evidence="3" id="KW-1185">Reference proteome</keyword>
<protein>
    <submittedName>
        <fullName evidence="2">Uncharacterized protein</fullName>
    </submittedName>
</protein>
<feature type="compositionally biased region" description="Basic and acidic residues" evidence="1">
    <location>
        <begin position="27"/>
        <end position="38"/>
    </location>
</feature>
<feature type="compositionally biased region" description="Low complexity" evidence="1">
    <location>
        <begin position="86"/>
        <end position="105"/>
    </location>
</feature>
<feature type="compositionally biased region" description="Gly residues" evidence="1">
    <location>
        <begin position="218"/>
        <end position="252"/>
    </location>
</feature>
<feature type="compositionally biased region" description="Low complexity" evidence="1">
    <location>
        <begin position="206"/>
        <end position="217"/>
    </location>
</feature>
<feature type="region of interest" description="Disordered" evidence="1">
    <location>
        <begin position="1"/>
        <end position="252"/>
    </location>
</feature>
<dbReference type="Proteomes" id="UP001396898">
    <property type="component" value="Unassembled WGS sequence"/>
</dbReference>
<feature type="compositionally biased region" description="Polar residues" evidence="1">
    <location>
        <begin position="39"/>
        <end position="48"/>
    </location>
</feature>
<feature type="compositionally biased region" description="Gly residues" evidence="1">
    <location>
        <begin position="157"/>
        <end position="174"/>
    </location>
</feature>
<comment type="caution">
    <text evidence="2">The sequence shown here is derived from an EMBL/GenBank/DDBJ whole genome shotgun (WGS) entry which is preliminary data.</text>
</comment>
<evidence type="ECO:0000313" key="3">
    <source>
        <dbReference type="Proteomes" id="UP001396898"/>
    </source>
</evidence>
<proteinExistence type="predicted"/>
<evidence type="ECO:0000313" key="2">
    <source>
        <dbReference type="EMBL" id="KAK8026697.1"/>
    </source>
</evidence>
<gene>
    <name evidence="2" type="ORF">PG991_003753</name>
</gene>
<dbReference type="EMBL" id="JAQQWI010000007">
    <property type="protein sequence ID" value="KAK8026697.1"/>
    <property type="molecule type" value="Genomic_DNA"/>
</dbReference>
<evidence type="ECO:0000256" key="1">
    <source>
        <dbReference type="SAM" id="MobiDB-lite"/>
    </source>
</evidence>
<organism evidence="2 3">
    <name type="scientific">Apiospora marii</name>
    <dbReference type="NCBI Taxonomy" id="335849"/>
    <lineage>
        <taxon>Eukaryota</taxon>
        <taxon>Fungi</taxon>
        <taxon>Dikarya</taxon>
        <taxon>Ascomycota</taxon>
        <taxon>Pezizomycotina</taxon>
        <taxon>Sordariomycetes</taxon>
        <taxon>Xylariomycetidae</taxon>
        <taxon>Amphisphaeriales</taxon>
        <taxon>Apiosporaceae</taxon>
        <taxon>Apiospora</taxon>
    </lineage>
</organism>
<sequence>MTGRKRTKQLESEPIDAMMMTVRKKEKIRESDINEKPNRSQQAASSDRATGGTVDRDAGRAGSPGARGAVGGGCSRARARARTRTAHGAVVGPGTTGAASGLAAGRDGGPAVGRGRIPRGARGPGAAPAGGPVAGGGVRAPVHRRGDGAPDGRGDGGLDVGIGRAVGAGGGGARRGPRAVVGAREGRRPRAAGQDVGAAGRERGPAEGVGAVSVARGGSRGIAGRLGSGKVRGGGGGGRGGPGAAQDGGHGLGLGALVRGPGVLLSVDLLEYTLLGRESLG</sequence>
<accession>A0ABR1S6K8</accession>
<feature type="compositionally biased region" description="Basic and acidic residues" evidence="1">
    <location>
        <begin position="144"/>
        <end position="156"/>
    </location>
</feature>
<name>A0ABR1S6K8_9PEZI</name>
<feature type="compositionally biased region" description="Low complexity" evidence="1">
    <location>
        <begin position="113"/>
        <end position="131"/>
    </location>
</feature>